<dbReference type="AlphaFoldDB" id="A0A9W5TF67"/>
<organism evidence="2 3">
    <name type="scientific">Babesia ovis</name>
    <dbReference type="NCBI Taxonomy" id="5869"/>
    <lineage>
        <taxon>Eukaryota</taxon>
        <taxon>Sar</taxon>
        <taxon>Alveolata</taxon>
        <taxon>Apicomplexa</taxon>
        <taxon>Aconoidasida</taxon>
        <taxon>Piroplasmida</taxon>
        <taxon>Babesiidae</taxon>
        <taxon>Babesia</taxon>
    </lineage>
</organism>
<keyword evidence="2" id="KW-0176">Collagen</keyword>
<protein>
    <submittedName>
        <fullName evidence="2">Collagen alpha-1 chain B-like protein, putative</fullName>
    </submittedName>
</protein>
<feature type="region of interest" description="Disordered" evidence="1">
    <location>
        <begin position="1"/>
        <end position="107"/>
    </location>
</feature>
<name>A0A9W5TF67_BABOV</name>
<reference evidence="2" key="1">
    <citation type="submission" date="2019-12" db="EMBL/GenBank/DDBJ databases">
        <title>Genome sequence of Babesia ovis.</title>
        <authorList>
            <person name="Yamagishi J."/>
            <person name="Sevinc F."/>
            <person name="Xuan X."/>
        </authorList>
    </citation>
    <scope>NUCLEOTIDE SEQUENCE</scope>
    <source>
        <strain evidence="2">Selcuk</strain>
    </source>
</reference>
<feature type="compositionally biased region" description="Low complexity" evidence="1">
    <location>
        <begin position="1"/>
        <end position="15"/>
    </location>
</feature>
<evidence type="ECO:0000313" key="2">
    <source>
        <dbReference type="EMBL" id="GFE55719.1"/>
    </source>
</evidence>
<evidence type="ECO:0000256" key="1">
    <source>
        <dbReference type="SAM" id="MobiDB-lite"/>
    </source>
</evidence>
<sequence length="151" mass="16798">MATSRAVTRASRSSANKGHTPVALANTRSRRVQINNVKHAPEPVTKKVHKPAAKKAQPPKKPVQVKPQPAPKPVYVAPKRVTTNKRRRDAMEESKHHKVETPVAKRRAHSSNVVARAIRHLVNRFMGGIYRVTGFTNVLISSVAAPFSRRR</sequence>
<feature type="compositionally biased region" description="Low complexity" evidence="1">
    <location>
        <begin position="62"/>
        <end position="79"/>
    </location>
</feature>
<evidence type="ECO:0000313" key="3">
    <source>
        <dbReference type="Proteomes" id="UP001057455"/>
    </source>
</evidence>
<dbReference type="Proteomes" id="UP001057455">
    <property type="component" value="Unassembled WGS sequence"/>
</dbReference>
<dbReference type="EMBL" id="BLIY01000024">
    <property type="protein sequence ID" value="GFE55719.1"/>
    <property type="molecule type" value="Genomic_DNA"/>
</dbReference>
<accession>A0A9W5TF67</accession>
<gene>
    <name evidence="2" type="ORF">BaOVIS_031230</name>
</gene>
<proteinExistence type="predicted"/>
<comment type="caution">
    <text evidence="2">The sequence shown here is derived from an EMBL/GenBank/DDBJ whole genome shotgun (WGS) entry which is preliminary data.</text>
</comment>
<keyword evidence="3" id="KW-1185">Reference proteome</keyword>